<dbReference type="PANTHER" id="PTHR43602:SF1">
    <property type="entry name" value="ENOYL-COA HYDRATASE DOMAIN-CONTAINING PROTEIN 3, MITOCHONDRIAL"/>
    <property type="match status" value="1"/>
</dbReference>
<protein>
    <submittedName>
        <fullName evidence="4">Bifunctional Enoyl-CoA hydratase-isomerase domain/ClpP-crotonase-like domain superfamily</fullName>
    </submittedName>
</protein>
<dbReference type="Pfam" id="PF16113">
    <property type="entry name" value="ECH_2"/>
    <property type="match status" value="1"/>
</dbReference>
<organism evidence="4 5">
    <name type="scientific">Babesia duncani</name>
    <dbReference type="NCBI Taxonomy" id="323732"/>
    <lineage>
        <taxon>Eukaryota</taxon>
        <taxon>Sar</taxon>
        <taxon>Alveolata</taxon>
        <taxon>Apicomplexa</taxon>
        <taxon>Aconoidasida</taxon>
        <taxon>Piroplasmida</taxon>
        <taxon>Babesiidae</taxon>
        <taxon>Babesia</taxon>
    </lineage>
</organism>
<dbReference type="AlphaFoldDB" id="A0AAD9PI39"/>
<accession>A0AAD9PI39</accession>
<dbReference type="GO" id="GO:0016836">
    <property type="term" value="F:hydro-lyase activity"/>
    <property type="evidence" value="ECO:0007669"/>
    <property type="project" value="TreeGrafter"/>
</dbReference>
<evidence type="ECO:0000256" key="1">
    <source>
        <dbReference type="ARBA" id="ARBA00022832"/>
    </source>
</evidence>
<dbReference type="InterPro" id="IPR045004">
    <property type="entry name" value="ECH_dom"/>
</dbReference>
<evidence type="ECO:0000313" key="4">
    <source>
        <dbReference type="EMBL" id="KAK2195109.1"/>
    </source>
</evidence>
<keyword evidence="5" id="KW-1185">Reference proteome</keyword>
<feature type="domain" description="Enoyl-CoA hydratase/isomerase" evidence="3">
    <location>
        <begin position="139"/>
        <end position="291"/>
    </location>
</feature>
<dbReference type="Gene3D" id="3.90.226.10">
    <property type="entry name" value="2-enoyl-CoA Hydratase, Chain A, domain 1"/>
    <property type="match status" value="1"/>
</dbReference>
<evidence type="ECO:0000313" key="5">
    <source>
        <dbReference type="Proteomes" id="UP001214638"/>
    </source>
</evidence>
<reference evidence="4" key="1">
    <citation type="journal article" date="2023" name="Nat. Microbiol.">
        <title>Babesia duncani multi-omics identifies virulence factors and drug targets.</title>
        <authorList>
            <person name="Singh P."/>
            <person name="Lonardi S."/>
            <person name="Liang Q."/>
            <person name="Vydyam P."/>
            <person name="Khabirova E."/>
            <person name="Fang T."/>
            <person name="Gihaz S."/>
            <person name="Thekkiniath J."/>
            <person name="Munshi M."/>
            <person name="Abel S."/>
            <person name="Ciampossin L."/>
            <person name="Batugedara G."/>
            <person name="Gupta M."/>
            <person name="Lu X.M."/>
            <person name="Lenz T."/>
            <person name="Chakravarty S."/>
            <person name="Cornillot E."/>
            <person name="Hu Y."/>
            <person name="Ma W."/>
            <person name="Gonzalez L.M."/>
            <person name="Sanchez S."/>
            <person name="Estrada K."/>
            <person name="Sanchez-Flores A."/>
            <person name="Montero E."/>
            <person name="Harb O.S."/>
            <person name="Le Roch K.G."/>
            <person name="Mamoun C.B."/>
        </authorList>
    </citation>
    <scope>NUCLEOTIDE SEQUENCE</scope>
    <source>
        <strain evidence="4">WA1</strain>
    </source>
</reference>
<dbReference type="RefSeq" id="XP_067801952.1">
    <property type="nucleotide sequence ID" value="XM_067948421.1"/>
</dbReference>
<evidence type="ECO:0000259" key="3">
    <source>
        <dbReference type="Pfam" id="PF16113"/>
    </source>
</evidence>
<keyword evidence="2" id="KW-0443">Lipid metabolism</keyword>
<dbReference type="KEGG" id="bdw:94337708"/>
<sequence length="482" mass="55336">MATADAKFMSFTESAIYKKPFASNYNEWIQADYLEAPVDIHNNKKSESPLLSRNNTGMGFLILNGEYTSISQVNALYRKLADLETNVYKRFTVATSMSRDIFTMGLNPLELLMFKESLQKLPTIPDCDIPFQTIKRALDDYLRNIADLSHLVLTYKKPLVFYANGTTAGFGVCLVYMANNGACHRHSRFKCNNITLNVPLYGGLSFVLAMLRGSLGEYLALTGIELCGSDLVWSGLVKRFISPDAIDIMQITSDEHFLQVDDSYSLRNYETLIHKHFKHDTVADIMKSLKNGVGKQAFGQFRGLTDVQIRDWEKRTLSMLKNTIQSQEILNLIRKVKNIKVEILKEAKITPKQWHNMRQSNDSQLLNYDAAGEAELYKAVLEELFIESINLEIKGVYKYQSDNHNPTSENYWKGSIFFKSPWEPVPRSGFALSNIPKLRKLHPDYDEQTGSDHDRIHMQRQVQRWSNDFLQAEFMLMKRILT</sequence>
<dbReference type="GO" id="GO:0006631">
    <property type="term" value="P:fatty acid metabolic process"/>
    <property type="evidence" value="ECO:0007669"/>
    <property type="project" value="UniProtKB-KW"/>
</dbReference>
<dbReference type="GO" id="GO:0005739">
    <property type="term" value="C:mitochondrion"/>
    <property type="evidence" value="ECO:0007669"/>
    <property type="project" value="TreeGrafter"/>
</dbReference>
<gene>
    <name evidence="4" type="ORF">BdWA1_003411</name>
</gene>
<dbReference type="Proteomes" id="UP001214638">
    <property type="component" value="Unassembled WGS sequence"/>
</dbReference>
<dbReference type="EMBL" id="JALLKP010000005">
    <property type="protein sequence ID" value="KAK2195109.1"/>
    <property type="molecule type" value="Genomic_DNA"/>
</dbReference>
<comment type="caution">
    <text evidence="4">The sequence shown here is derived from an EMBL/GenBank/DDBJ whole genome shotgun (WGS) entry which is preliminary data.</text>
</comment>
<name>A0AAD9PI39_9APIC</name>
<dbReference type="InterPro" id="IPR029045">
    <property type="entry name" value="ClpP/crotonase-like_dom_sf"/>
</dbReference>
<proteinExistence type="predicted"/>
<dbReference type="SUPFAM" id="SSF52096">
    <property type="entry name" value="ClpP/crotonase"/>
    <property type="match status" value="1"/>
</dbReference>
<evidence type="ECO:0000256" key="2">
    <source>
        <dbReference type="ARBA" id="ARBA00023098"/>
    </source>
</evidence>
<dbReference type="PANTHER" id="PTHR43602">
    <property type="match status" value="1"/>
</dbReference>
<dbReference type="GeneID" id="94337708"/>
<dbReference type="InterPro" id="IPR052377">
    <property type="entry name" value="Mitochondrial_ECH-domain"/>
</dbReference>
<keyword evidence="1" id="KW-0276">Fatty acid metabolism</keyword>